<dbReference type="PROSITE" id="PS50092">
    <property type="entry name" value="TSP1"/>
    <property type="match status" value="2"/>
</dbReference>
<evidence type="ECO:0000259" key="6">
    <source>
        <dbReference type="PROSITE" id="PS50234"/>
    </source>
</evidence>
<evidence type="ECO:0000256" key="2">
    <source>
        <dbReference type="ARBA" id="ARBA00023157"/>
    </source>
</evidence>
<evidence type="ECO:0000256" key="1">
    <source>
        <dbReference type="ARBA" id="ARBA00022729"/>
    </source>
</evidence>
<dbReference type="Gene3D" id="2.20.100.10">
    <property type="entry name" value="Thrombospondin type-1 (TSP1) repeat"/>
    <property type="match status" value="2"/>
</dbReference>
<dbReference type="InterPro" id="IPR039942">
    <property type="entry name" value="SBSPO"/>
</dbReference>
<dbReference type="InterPro" id="IPR002035">
    <property type="entry name" value="VWF_A"/>
</dbReference>
<sequence length="994" mass="111019">MKLLASLGFAVCHGVVTRGSLRTAGNTNSDFEESVRAFEELMKSQTANLDPSMRVDEAVKHVVARSVPQELRNALSHLDLKGSGLEQLGGAKKEGDSEDSAIHLHSDDTAADSGKPKINEVLVRIFKIINGMIVEDQNKLVVKVFECLKQHKGYTSQYRTNRMNFYSESYKLQEAVSKEKHGQVEQSEADSRLRELNPLRAETAKACDRDIKQLQGEFDRISYDFALARKIADGTSCAKKDGKKSSFLQTCMRMVEDKHPEGFIQFHEESEQHQLMSLMQTDVGRQAMKRGLMEVAGPEALLAPPSLVETSARSRRYSGDDVDEEAMEAEEDELAHRETSFRDYFFDDSDFQQDAEVVDGTYEWTAAERGEAKMIEEAKQIIQSRSLAEMQNYRDEDAPPNAWIKQSDMDRAARELSLVARNGSLSSGTPPLPTQEQGQPKKKADAQFFCTVSKNPNCPRFRDKLEQIVGELQAEKTHTENLLETTKSECKAQLKELDTQIGEMNSKQNEGARIESEASAIKSDATSSITSIESEGRKILREWDTANKECHKTILQLRNNVCGTKKLKQEVITIEAKQRGGERLEIADCSVSEFTPGECLNAEFAAFMAHKGIYDVSQLGGEVAPNMKHDCGPGGGTQYYTRQPVSPPKTPDYGADCPPLRLKTICNDFECPVQCQLGDWEGWSACSKSCDGGMKRRVRPIDVYPQYGGEECDPTKQEETCDALACDRPCTLNDWTPWRACTRACERGIRWRSRTIKKPATGAGKCARTFSKARYHKEYCNDIPCPAEVVCVAKLDLLIGLDASGSMTSDGWKAQSAAMLDLLEKTKLDAKNGLQIGIAKFAWDITLVHHLTDDKKALTKAVTAMTYDGWTTNLGGLFRTMKNMLQFGRRDAPSICMAWTDGRPSYPSDVYDTASGAHELRPVCRVMVVTMRPAVPREMVVPWVSHPKNENVYSVDDPLEMTKKVNDITTFYCAKIMRLDAYLMGQTTTEAPKE</sequence>
<dbReference type="SUPFAM" id="SSF82895">
    <property type="entry name" value="TSP-1 type 1 repeat"/>
    <property type="match status" value="2"/>
</dbReference>
<reference evidence="7" key="1">
    <citation type="submission" date="2021-01" db="EMBL/GenBank/DDBJ databases">
        <authorList>
            <person name="Corre E."/>
            <person name="Pelletier E."/>
            <person name="Niang G."/>
            <person name="Scheremetjew M."/>
            <person name="Finn R."/>
            <person name="Kale V."/>
            <person name="Holt S."/>
            <person name="Cochrane G."/>
            <person name="Meng A."/>
            <person name="Brown T."/>
            <person name="Cohen L."/>
        </authorList>
    </citation>
    <scope>NUCLEOTIDE SEQUENCE</scope>
    <source>
        <strain evidence="7">LB1974</strain>
    </source>
</reference>
<dbReference type="Pfam" id="PF00092">
    <property type="entry name" value="VWA"/>
    <property type="match status" value="1"/>
</dbReference>
<feature type="region of interest" description="Disordered" evidence="5">
    <location>
        <begin position="421"/>
        <end position="442"/>
    </location>
</feature>
<keyword evidence="2" id="KW-1015">Disulfide bond</keyword>
<keyword evidence="4" id="KW-0175">Coiled coil</keyword>
<dbReference type="PROSITE" id="PS50234">
    <property type="entry name" value="VWFA"/>
    <property type="match status" value="1"/>
</dbReference>
<feature type="domain" description="VWFA" evidence="6">
    <location>
        <begin position="796"/>
        <end position="968"/>
    </location>
</feature>
<gene>
    <name evidence="7" type="ORF">OMAR00294_LOCUS1606</name>
</gene>
<dbReference type="InterPro" id="IPR000884">
    <property type="entry name" value="TSP1_rpt"/>
</dbReference>
<keyword evidence="3" id="KW-0325">Glycoprotein</keyword>
<evidence type="ECO:0000256" key="5">
    <source>
        <dbReference type="SAM" id="MobiDB-lite"/>
    </source>
</evidence>
<keyword evidence="1" id="KW-0732">Signal</keyword>
<evidence type="ECO:0000313" key="7">
    <source>
        <dbReference type="EMBL" id="CAE0842043.1"/>
    </source>
</evidence>
<dbReference type="SMART" id="SM00327">
    <property type="entry name" value="VWA"/>
    <property type="match status" value="1"/>
</dbReference>
<dbReference type="Gene3D" id="3.40.50.410">
    <property type="entry name" value="von Willebrand factor, type A domain"/>
    <property type="match status" value="1"/>
</dbReference>
<dbReference type="AlphaFoldDB" id="A0A7S4LPD8"/>
<evidence type="ECO:0000256" key="3">
    <source>
        <dbReference type="ARBA" id="ARBA00023180"/>
    </source>
</evidence>
<dbReference type="Pfam" id="PF00090">
    <property type="entry name" value="TSP_1"/>
    <property type="match status" value="1"/>
</dbReference>
<dbReference type="PANTHER" id="PTHR20920:SF5">
    <property type="entry name" value="SMB DOMAIN-CONTAINING PROTEIN"/>
    <property type="match status" value="1"/>
</dbReference>
<dbReference type="EMBL" id="HBJB01001890">
    <property type="protein sequence ID" value="CAE0842043.1"/>
    <property type="molecule type" value="Transcribed_RNA"/>
</dbReference>
<dbReference type="InterPro" id="IPR036383">
    <property type="entry name" value="TSP1_rpt_sf"/>
</dbReference>
<dbReference type="InterPro" id="IPR036465">
    <property type="entry name" value="vWFA_dom_sf"/>
</dbReference>
<dbReference type="InterPro" id="IPR044004">
    <property type="entry name" value="TSP1_spondin_dom"/>
</dbReference>
<dbReference type="Pfam" id="PF19028">
    <property type="entry name" value="TSP1_spondin"/>
    <property type="match status" value="1"/>
</dbReference>
<accession>A0A7S4LPD8</accession>
<name>A0A7S4LPD8_OXYMA</name>
<dbReference type="PANTHER" id="PTHR20920">
    <property type="entry name" value="RPE-SPONDIN"/>
    <property type="match status" value="1"/>
</dbReference>
<evidence type="ECO:0000256" key="4">
    <source>
        <dbReference type="SAM" id="Coils"/>
    </source>
</evidence>
<proteinExistence type="predicted"/>
<feature type="compositionally biased region" description="Polar residues" evidence="5">
    <location>
        <begin position="423"/>
        <end position="438"/>
    </location>
</feature>
<organism evidence="7">
    <name type="scientific">Oxyrrhis marina</name>
    <name type="common">Dinoflagellate</name>
    <dbReference type="NCBI Taxonomy" id="2969"/>
    <lineage>
        <taxon>Eukaryota</taxon>
        <taxon>Sar</taxon>
        <taxon>Alveolata</taxon>
        <taxon>Dinophyceae</taxon>
        <taxon>Oxyrrhinales</taxon>
        <taxon>Oxyrrhinaceae</taxon>
        <taxon>Oxyrrhis</taxon>
    </lineage>
</organism>
<protein>
    <recommendedName>
        <fullName evidence="6">VWFA domain-containing protein</fullName>
    </recommendedName>
</protein>
<dbReference type="SUPFAM" id="SSF53300">
    <property type="entry name" value="vWA-like"/>
    <property type="match status" value="1"/>
</dbReference>
<dbReference type="SMART" id="SM00209">
    <property type="entry name" value="TSP1"/>
    <property type="match status" value="2"/>
</dbReference>
<feature type="coiled-coil region" evidence="4">
    <location>
        <begin position="462"/>
        <end position="507"/>
    </location>
</feature>